<reference evidence="2 3" key="1">
    <citation type="journal article" date="2019" name="Genome Biol. Evol.">
        <title>Insights into the evolution of the New World diploid cottons (Gossypium, subgenus Houzingenia) based on genome sequencing.</title>
        <authorList>
            <person name="Grover C.E."/>
            <person name="Arick M.A. 2nd"/>
            <person name="Thrash A."/>
            <person name="Conover J.L."/>
            <person name="Sanders W.S."/>
            <person name="Peterson D.G."/>
            <person name="Frelichowski J.E."/>
            <person name="Scheffler J.A."/>
            <person name="Scheffler B.E."/>
            <person name="Wendel J.F."/>
        </authorList>
    </citation>
    <scope>NUCLEOTIDE SEQUENCE [LARGE SCALE GENOMIC DNA]</scope>
    <source>
        <strain evidence="2">8</strain>
        <tissue evidence="2">Leaf</tissue>
    </source>
</reference>
<dbReference type="PANTHER" id="PTHR31286:SF153">
    <property type="entry name" value="DUF4283 DOMAIN PROTEIN"/>
    <property type="match status" value="1"/>
</dbReference>
<dbReference type="InterPro" id="IPR025558">
    <property type="entry name" value="DUF4283"/>
</dbReference>
<proteinExistence type="predicted"/>
<dbReference type="Pfam" id="PF14111">
    <property type="entry name" value="DUF4283"/>
    <property type="match status" value="1"/>
</dbReference>
<dbReference type="InterPro" id="IPR036691">
    <property type="entry name" value="Endo/exonu/phosph_ase_sf"/>
</dbReference>
<organism evidence="2 3">
    <name type="scientific">Gossypium trilobum</name>
    <dbReference type="NCBI Taxonomy" id="34281"/>
    <lineage>
        <taxon>Eukaryota</taxon>
        <taxon>Viridiplantae</taxon>
        <taxon>Streptophyta</taxon>
        <taxon>Embryophyta</taxon>
        <taxon>Tracheophyta</taxon>
        <taxon>Spermatophyta</taxon>
        <taxon>Magnoliopsida</taxon>
        <taxon>eudicotyledons</taxon>
        <taxon>Gunneridae</taxon>
        <taxon>Pentapetalae</taxon>
        <taxon>rosids</taxon>
        <taxon>malvids</taxon>
        <taxon>Malvales</taxon>
        <taxon>Malvaceae</taxon>
        <taxon>Malvoideae</taxon>
        <taxon>Gossypium</taxon>
    </lineage>
</organism>
<evidence type="ECO:0000313" key="3">
    <source>
        <dbReference type="Proteomes" id="UP000593568"/>
    </source>
</evidence>
<feature type="domain" description="DUF4283" evidence="1">
    <location>
        <begin position="35"/>
        <end position="83"/>
    </location>
</feature>
<sequence>MKTGLANLRISKEVDDVIQIKGVSTDAKDLYDLWGIQILDLGKRRFLFHFFHRVDIERVVKSAPWAFNNHLLVFHRLQGKEDPMLVSLVYFFFGVQVHNLPPGLFSKAVARQLENFVGLFKEYNAKQDTIGVMRWRFTRFYGSLNMQFRVEAWGILRFLGNDQNILWLVCGDFNEILFYFKKKGGVLWDDRRMEEFRHELLDCYLEDLGWRMQSFHKRVMDLNMVDRDDENLMELLGAKLDLNLEIDKTELFWEQRARAN</sequence>
<accession>A0A7J9ET97</accession>
<name>A0A7J9ET97_9ROSI</name>
<protein>
    <recommendedName>
        <fullName evidence="1">DUF4283 domain-containing protein</fullName>
    </recommendedName>
</protein>
<dbReference type="AlphaFoldDB" id="A0A7J9ET97"/>
<evidence type="ECO:0000259" key="1">
    <source>
        <dbReference type="Pfam" id="PF14111"/>
    </source>
</evidence>
<dbReference type="SUPFAM" id="SSF56219">
    <property type="entry name" value="DNase I-like"/>
    <property type="match status" value="1"/>
</dbReference>
<comment type="caution">
    <text evidence="2">The sequence shown here is derived from an EMBL/GenBank/DDBJ whole genome shotgun (WGS) entry which is preliminary data.</text>
</comment>
<keyword evidence="3" id="KW-1185">Reference proteome</keyword>
<dbReference type="PANTHER" id="PTHR31286">
    <property type="entry name" value="GLYCINE-RICH CELL WALL STRUCTURAL PROTEIN 1.8-LIKE"/>
    <property type="match status" value="1"/>
</dbReference>
<evidence type="ECO:0000313" key="2">
    <source>
        <dbReference type="EMBL" id="MBA0776276.1"/>
    </source>
</evidence>
<gene>
    <name evidence="2" type="ORF">Gotri_011290</name>
</gene>
<dbReference type="EMBL" id="JABEZW010000009">
    <property type="protein sequence ID" value="MBA0776276.1"/>
    <property type="molecule type" value="Genomic_DNA"/>
</dbReference>
<dbReference type="InterPro" id="IPR040256">
    <property type="entry name" value="At4g02000-like"/>
</dbReference>
<dbReference type="Proteomes" id="UP000593568">
    <property type="component" value="Unassembled WGS sequence"/>
</dbReference>